<evidence type="ECO:0000256" key="1">
    <source>
        <dbReference type="SAM" id="MobiDB-lite"/>
    </source>
</evidence>
<dbReference type="STRING" id="1742358.GCA_001439605_04193"/>
<name>A0A4R1APV6_9BACI</name>
<feature type="signal peptide" evidence="2">
    <location>
        <begin position="1"/>
        <end position="22"/>
    </location>
</feature>
<dbReference type="InterPro" id="IPR008719">
    <property type="entry name" value="N2O_reductase_NosL"/>
</dbReference>
<dbReference type="RefSeq" id="WP_131238165.1">
    <property type="nucleotide sequence ID" value="NZ_SJTH01000047.1"/>
</dbReference>
<keyword evidence="4" id="KW-1185">Reference proteome</keyword>
<dbReference type="SUPFAM" id="SSF160387">
    <property type="entry name" value="NosL/MerB-like"/>
    <property type="match status" value="1"/>
</dbReference>
<dbReference type="OrthoDB" id="9792749at2"/>
<keyword evidence="2" id="KW-0732">Signal</keyword>
<accession>A0A4R1APV6</accession>
<proteinExistence type="predicted"/>
<sequence>MKKRYFSLLIISGIILFLAACGKEEVQPVAINDETDKCEVCNMAVVDNQFATQVVLENGKSMVFDDIGCMYEWFDSNKNEKIAGEFVRDYHNKAWISVNDATYIYNQSVKTPMAYNVISFKDKATAEDFLKENEDSTLMTADDLAEHEWKQNKDMMNMGDMENHSHGDAEDSESKDSH</sequence>
<dbReference type="AlphaFoldDB" id="A0A4R1APV6"/>
<dbReference type="Pfam" id="PF05573">
    <property type="entry name" value="NosL"/>
    <property type="match status" value="1"/>
</dbReference>
<reference evidence="3 4" key="1">
    <citation type="submission" date="2019-03" db="EMBL/GenBank/DDBJ databases">
        <authorList>
            <person name="Jensen L."/>
            <person name="Storgaard J."/>
            <person name="Sulaj E."/>
            <person name="Schramm A."/>
            <person name="Marshall I.P.G."/>
        </authorList>
    </citation>
    <scope>NUCLEOTIDE SEQUENCE [LARGE SCALE GENOMIC DNA]</scope>
    <source>
        <strain evidence="3 4">2017H2G3</strain>
    </source>
</reference>
<comment type="caution">
    <text evidence="3">The sequence shown here is derived from an EMBL/GenBank/DDBJ whole genome shotgun (WGS) entry which is preliminary data.</text>
</comment>
<dbReference type="EMBL" id="SJTH01000047">
    <property type="protein sequence ID" value="TCJ01860.1"/>
    <property type="molecule type" value="Genomic_DNA"/>
</dbReference>
<dbReference type="PANTHER" id="PTHR41247:SF1">
    <property type="entry name" value="HTH-TYPE TRANSCRIPTIONAL REPRESSOR YCNK"/>
    <property type="match status" value="1"/>
</dbReference>
<protein>
    <recommendedName>
        <fullName evidence="5">Nitrous oxide reductase</fullName>
    </recommendedName>
</protein>
<gene>
    <name evidence="3" type="ORF">E0Y62_21955</name>
</gene>
<evidence type="ECO:0000313" key="4">
    <source>
        <dbReference type="Proteomes" id="UP000293846"/>
    </source>
</evidence>
<dbReference type="PROSITE" id="PS51257">
    <property type="entry name" value="PROKAR_LIPOPROTEIN"/>
    <property type="match status" value="1"/>
</dbReference>
<feature type="chain" id="PRO_5020358767" description="Nitrous oxide reductase" evidence="2">
    <location>
        <begin position="23"/>
        <end position="178"/>
    </location>
</feature>
<evidence type="ECO:0000313" key="3">
    <source>
        <dbReference type="EMBL" id="TCJ01860.1"/>
    </source>
</evidence>
<evidence type="ECO:0000256" key="2">
    <source>
        <dbReference type="SAM" id="SignalP"/>
    </source>
</evidence>
<feature type="region of interest" description="Disordered" evidence="1">
    <location>
        <begin position="156"/>
        <end position="178"/>
    </location>
</feature>
<feature type="compositionally biased region" description="Basic and acidic residues" evidence="1">
    <location>
        <begin position="161"/>
        <end position="178"/>
    </location>
</feature>
<dbReference type="PANTHER" id="PTHR41247">
    <property type="entry name" value="HTH-TYPE TRANSCRIPTIONAL REPRESSOR YCNK"/>
    <property type="match status" value="1"/>
</dbReference>
<dbReference type="Proteomes" id="UP000293846">
    <property type="component" value="Unassembled WGS sequence"/>
</dbReference>
<organism evidence="3 4">
    <name type="scientific">Cytobacillus praedii</name>
    <dbReference type="NCBI Taxonomy" id="1742358"/>
    <lineage>
        <taxon>Bacteria</taxon>
        <taxon>Bacillati</taxon>
        <taxon>Bacillota</taxon>
        <taxon>Bacilli</taxon>
        <taxon>Bacillales</taxon>
        <taxon>Bacillaceae</taxon>
        <taxon>Cytobacillus</taxon>
    </lineage>
</organism>
<evidence type="ECO:0008006" key="5">
    <source>
        <dbReference type="Google" id="ProtNLM"/>
    </source>
</evidence>